<keyword evidence="1" id="KW-0812">Transmembrane</keyword>
<dbReference type="AlphaFoldDB" id="A0A1G2I7I9"/>
<proteinExistence type="predicted"/>
<comment type="caution">
    <text evidence="2">The sequence shown here is derived from an EMBL/GenBank/DDBJ whole genome shotgun (WGS) entry which is preliminary data.</text>
</comment>
<sequence>MIKIIKNIISRFVKLLDALINNAKKIPWILGRYAFLFILIFILLDLLFGGFLFYRYLFLVKNKEPQITSIQAKFKEETYQSVLSSWQAREESFNNSSGLNYQNPFK</sequence>
<reference evidence="2 3" key="1">
    <citation type="journal article" date="2016" name="Nat. Commun.">
        <title>Thousands of microbial genomes shed light on interconnected biogeochemical processes in an aquifer system.</title>
        <authorList>
            <person name="Anantharaman K."/>
            <person name="Brown C.T."/>
            <person name="Hug L.A."/>
            <person name="Sharon I."/>
            <person name="Castelle C.J."/>
            <person name="Probst A.J."/>
            <person name="Thomas B.C."/>
            <person name="Singh A."/>
            <person name="Wilkins M.J."/>
            <person name="Karaoz U."/>
            <person name="Brodie E.L."/>
            <person name="Williams K.H."/>
            <person name="Hubbard S.S."/>
            <person name="Banfield J.F."/>
        </authorList>
    </citation>
    <scope>NUCLEOTIDE SEQUENCE [LARGE SCALE GENOMIC DNA]</scope>
</reference>
<evidence type="ECO:0000313" key="3">
    <source>
        <dbReference type="Proteomes" id="UP000179214"/>
    </source>
</evidence>
<gene>
    <name evidence="2" type="ORF">A3F47_01440</name>
</gene>
<accession>A0A1G2I7I9</accession>
<keyword evidence="1" id="KW-1133">Transmembrane helix</keyword>
<keyword evidence="1" id="KW-0472">Membrane</keyword>
<name>A0A1G2I7I9_9BACT</name>
<organism evidence="2 3">
    <name type="scientific">Candidatus Staskawiczbacteria bacterium RIFCSPHIGHO2_12_FULL_38_11</name>
    <dbReference type="NCBI Taxonomy" id="1802209"/>
    <lineage>
        <taxon>Bacteria</taxon>
        <taxon>Candidatus Staskawicziibacteriota</taxon>
    </lineage>
</organism>
<dbReference type="EMBL" id="MHOV01000007">
    <property type="protein sequence ID" value="OGZ70587.1"/>
    <property type="molecule type" value="Genomic_DNA"/>
</dbReference>
<feature type="transmembrane region" description="Helical" evidence="1">
    <location>
        <begin position="33"/>
        <end position="54"/>
    </location>
</feature>
<evidence type="ECO:0000313" key="2">
    <source>
        <dbReference type="EMBL" id="OGZ70587.1"/>
    </source>
</evidence>
<dbReference type="Proteomes" id="UP000179214">
    <property type="component" value="Unassembled WGS sequence"/>
</dbReference>
<evidence type="ECO:0000256" key="1">
    <source>
        <dbReference type="SAM" id="Phobius"/>
    </source>
</evidence>
<protein>
    <submittedName>
        <fullName evidence="2">Uncharacterized protein</fullName>
    </submittedName>
</protein>